<name>R9I4E4_BACUN</name>
<dbReference type="Gene3D" id="3.40.50.12580">
    <property type="match status" value="1"/>
</dbReference>
<dbReference type="AlphaFoldDB" id="R9I4E4"/>
<protein>
    <recommendedName>
        <fullName evidence="3">CDP-glycerol glycerophosphotransferase</fullName>
    </recommendedName>
</protein>
<dbReference type="InterPro" id="IPR007554">
    <property type="entry name" value="Glycerophosphate_synth"/>
</dbReference>
<dbReference type="HOGENOM" id="CLU_787426_0_0_10"/>
<evidence type="ECO:0000313" key="1">
    <source>
        <dbReference type="EMBL" id="EOS11107.1"/>
    </source>
</evidence>
<evidence type="ECO:0008006" key="3">
    <source>
        <dbReference type="Google" id="ProtNLM"/>
    </source>
</evidence>
<reference evidence="1 2" key="1">
    <citation type="submission" date="2013-04" db="EMBL/GenBank/DDBJ databases">
        <title>The Genome Sequence of Bacteroides uniformis dnLKV2.</title>
        <authorList>
            <consortium name="The Broad Institute Genomics Platform"/>
            <consortium name="The Broad Institute Genome Sequencing Center for Infectious Disease"/>
            <person name="Earl A."/>
            <person name="Xavier R."/>
            <person name="Kuhn K."/>
            <person name="Stappenbeck T."/>
            <person name="Walker B."/>
            <person name="Young S."/>
            <person name="Zeng Q."/>
            <person name="Gargeya S."/>
            <person name="Fitzgerald M."/>
            <person name="Haas B."/>
            <person name="Abouelleil A."/>
            <person name="Allen A.W."/>
            <person name="Alvarado L."/>
            <person name="Arachchi H.M."/>
            <person name="Berlin A.M."/>
            <person name="Chapman S.B."/>
            <person name="Gainer-Dewar J."/>
            <person name="Goldberg J."/>
            <person name="Griggs A."/>
            <person name="Gujja S."/>
            <person name="Hansen M."/>
            <person name="Howarth C."/>
            <person name="Imamovic A."/>
            <person name="Ireland A."/>
            <person name="Larimer J."/>
            <person name="McCowan C."/>
            <person name="Murphy C."/>
            <person name="Pearson M."/>
            <person name="Poon T.W."/>
            <person name="Priest M."/>
            <person name="Roberts A."/>
            <person name="Saif S."/>
            <person name="Shea T."/>
            <person name="Sisk P."/>
            <person name="Sykes S."/>
            <person name="Wortman J."/>
            <person name="Nusbaum C."/>
            <person name="Birren B."/>
        </authorList>
    </citation>
    <scope>NUCLEOTIDE SEQUENCE [LARGE SCALE GENOMIC DNA]</scope>
    <source>
        <strain evidence="2">dnLKV2</strain>
    </source>
</reference>
<dbReference type="EMBL" id="ASSO01000003">
    <property type="protein sequence ID" value="EOS11107.1"/>
    <property type="molecule type" value="Genomic_DNA"/>
</dbReference>
<dbReference type="GO" id="GO:0047355">
    <property type="term" value="F:CDP-glycerol glycerophosphotransferase activity"/>
    <property type="evidence" value="ECO:0007669"/>
    <property type="project" value="InterPro"/>
</dbReference>
<dbReference type="Proteomes" id="UP000014212">
    <property type="component" value="Unassembled WGS sequence"/>
</dbReference>
<dbReference type="InterPro" id="IPR043148">
    <property type="entry name" value="TagF_C"/>
</dbReference>
<dbReference type="PATRIC" id="fig|1235787.3.peg.231"/>
<organism evidence="1 2">
    <name type="scientific">Bacteroides uniformis dnLKV2</name>
    <dbReference type="NCBI Taxonomy" id="1235787"/>
    <lineage>
        <taxon>Bacteria</taxon>
        <taxon>Pseudomonadati</taxon>
        <taxon>Bacteroidota</taxon>
        <taxon>Bacteroidia</taxon>
        <taxon>Bacteroidales</taxon>
        <taxon>Bacteroidaceae</taxon>
        <taxon>Bacteroides</taxon>
    </lineage>
</organism>
<comment type="caution">
    <text evidence="1">The sequence shown here is derived from an EMBL/GenBank/DDBJ whole genome shotgun (WGS) entry which is preliminary data.</text>
</comment>
<dbReference type="RefSeq" id="WP_016272079.1">
    <property type="nucleotide sequence ID" value="NZ_KE159482.1"/>
</dbReference>
<sequence>MKKHYLFFASLTYAYSILRPLQEEIHRRGDIVAWYLEDSCSDLLEKHEIRLKTFDEVFRFNPIAVFVPGNWVYDFFPGVKVEVFHGYPMKKRIEKIDDHFTLRGWFDIYCTQGKSSTPYFTYLEKKHRYFKIYETGWCKVDSFFNPKLPAEPHREKPTILYAPTFTKGISSAWEMTSVIEKLAKEKEWNWIITFHPKLDDAILRQQYIKLAEKYTNIDFRSVNKGLETFRESDILLCDSSSLIVEYMMLDKPVVTFRNTHPGPFLLDVQTKDEVGPAIERALTHPNELMQEIQKYTSYHESHRDGKNSARVLEAVDDFITYHQGHIKSKPLNIFRKLRLRWQLKYFKW</sequence>
<gene>
    <name evidence="1" type="ORF">C801_00227</name>
</gene>
<accession>R9I4E4</accession>
<dbReference type="Pfam" id="PF04464">
    <property type="entry name" value="Glyphos_transf"/>
    <property type="match status" value="1"/>
</dbReference>
<dbReference type="SUPFAM" id="SSF53756">
    <property type="entry name" value="UDP-Glycosyltransferase/glycogen phosphorylase"/>
    <property type="match status" value="1"/>
</dbReference>
<dbReference type="GO" id="GO:0016020">
    <property type="term" value="C:membrane"/>
    <property type="evidence" value="ECO:0007669"/>
    <property type="project" value="InterPro"/>
</dbReference>
<evidence type="ECO:0000313" key="2">
    <source>
        <dbReference type="Proteomes" id="UP000014212"/>
    </source>
</evidence>
<proteinExistence type="predicted"/>